<keyword evidence="5" id="KW-0029">Amino-acid transport</keyword>
<dbReference type="OrthoDB" id="9807115at2"/>
<keyword evidence="7 9" id="KW-0472">Membrane</keyword>
<dbReference type="Proteomes" id="UP000266327">
    <property type="component" value="Unassembled WGS sequence"/>
</dbReference>
<dbReference type="InterPro" id="IPR001851">
    <property type="entry name" value="ABC_transp_permease"/>
</dbReference>
<keyword evidence="11" id="KW-1185">Reference proteome</keyword>
<gene>
    <name evidence="10" type="ORF">D3878_11290</name>
</gene>
<feature type="transmembrane region" description="Helical" evidence="9">
    <location>
        <begin position="35"/>
        <end position="54"/>
    </location>
</feature>
<feature type="transmembrane region" description="Helical" evidence="9">
    <location>
        <begin position="140"/>
        <end position="164"/>
    </location>
</feature>
<accession>A0A3A3GM83</accession>
<dbReference type="RefSeq" id="WP_119785549.1">
    <property type="nucleotide sequence ID" value="NZ_QYUQ01000002.1"/>
</dbReference>
<feature type="transmembrane region" description="Helical" evidence="9">
    <location>
        <begin position="230"/>
        <end position="255"/>
    </location>
</feature>
<dbReference type="CDD" id="cd06582">
    <property type="entry name" value="TM_PBP1_LivH_like"/>
    <property type="match status" value="1"/>
</dbReference>
<reference evidence="11" key="1">
    <citation type="submission" date="2018-09" db="EMBL/GenBank/DDBJ databases">
        <authorList>
            <person name="Zhu H."/>
        </authorList>
    </citation>
    <scope>NUCLEOTIDE SEQUENCE [LARGE SCALE GENOMIC DNA]</scope>
    <source>
        <strain evidence="11">K1S02-23</strain>
    </source>
</reference>
<feature type="transmembrane region" description="Helical" evidence="9">
    <location>
        <begin position="262"/>
        <end position="282"/>
    </location>
</feature>
<sequence>MSTTLIQALLSGIASGALYGLIALGLSLQFGVMKIINFAHSAFLMLAMYVSYWLSMKAGLHPLLTLPLTALALFAIGYLTQRYLIDAIYQKEIAREPIGVLIFTTGLWIFMNNAMLTIAGPDNRTVSSPWNDGLLIFSDYILTYPQVASLAVSALATAGLVGFLKWTRLGRAIRATGQDREAAGVLGINSARIFQLSFAIGLLVLGLAGGLLLSLYPVNPFVGDVFGMRAFVIVVLGGIGSIGGAFWGGILVGVLESVGSQFMPVTYAEALIFGLFLAVLYFRPAGLFGVEKE</sequence>
<evidence type="ECO:0000256" key="9">
    <source>
        <dbReference type="SAM" id="Phobius"/>
    </source>
</evidence>
<dbReference type="InterPro" id="IPR052157">
    <property type="entry name" value="BCAA_transport_permease"/>
</dbReference>
<keyword evidence="2" id="KW-0813">Transport</keyword>
<evidence type="ECO:0000313" key="10">
    <source>
        <dbReference type="EMBL" id="RJG02090.1"/>
    </source>
</evidence>
<keyword evidence="4 9" id="KW-0812">Transmembrane</keyword>
<organism evidence="10 11">
    <name type="scientific">Noviherbaspirillum sedimenti</name>
    <dbReference type="NCBI Taxonomy" id="2320865"/>
    <lineage>
        <taxon>Bacteria</taxon>
        <taxon>Pseudomonadati</taxon>
        <taxon>Pseudomonadota</taxon>
        <taxon>Betaproteobacteria</taxon>
        <taxon>Burkholderiales</taxon>
        <taxon>Oxalobacteraceae</taxon>
        <taxon>Noviherbaspirillum</taxon>
    </lineage>
</organism>
<evidence type="ECO:0000313" key="11">
    <source>
        <dbReference type="Proteomes" id="UP000266327"/>
    </source>
</evidence>
<comment type="similarity">
    <text evidence="8">Belongs to the binding-protein-dependent transport system permease family. LivHM subfamily.</text>
</comment>
<protein>
    <submittedName>
        <fullName evidence="10">Branched-chain amino acid ABC transporter permease</fullName>
    </submittedName>
</protein>
<evidence type="ECO:0000256" key="2">
    <source>
        <dbReference type="ARBA" id="ARBA00022448"/>
    </source>
</evidence>
<dbReference type="Pfam" id="PF02653">
    <property type="entry name" value="BPD_transp_2"/>
    <property type="match status" value="1"/>
</dbReference>
<dbReference type="EMBL" id="QYUQ01000002">
    <property type="protein sequence ID" value="RJG02090.1"/>
    <property type="molecule type" value="Genomic_DNA"/>
</dbReference>
<dbReference type="PANTHER" id="PTHR11795">
    <property type="entry name" value="BRANCHED-CHAIN AMINO ACID TRANSPORT SYSTEM PERMEASE PROTEIN LIVH"/>
    <property type="match status" value="1"/>
</dbReference>
<evidence type="ECO:0000256" key="7">
    <source>
        <dbReference type="ARBA" id="ARBA00023136"/>
    </source>
</evidence>
<comment type="subcellular location">
    <subcellularLocation>
        <location evidence="1">Cell membrane</location>
        <topology evidence="1">Multi-pass membrane protein</topology>
    </subcellularLocation>
</comment>
<evidence type="ECO:0000256" key="5">
    <source>
        <dbReference type="ARBA" id="ARBA00022970"/>
    </source>
</evidence>
<feature type="transmembrane region" description="Helical" evidence="9">
    <location>
        <begin position="60"/>
        <end position="79"/>
    </location>
</feature>
<name>A0A3A3GM83_9BURK</name>
<keyword evidence="3" id="KW-1003">Cell membrane</keyword>
<dbReference type="GO" id="GO:0006865">
    <property type="term" value="P:amino acid transport"/>
    <property type="evidence" value="ECO:0007669"/>
    <property type="project" value="UniProtKB-KW"/>
</dbReference>
<evidence type="ECO:0000256" key="3">
    <source>
        <dbReference type="ARBA" id="ARBA00022475"/>
    </source>
</evidence>
<dbReference type="PANTHER" id="PTHR11795:SF445">
    <property type="entry name" value="AMINO ACID ABC TRANSPORTER PERMEASE PROTEIN"/>
    <property type="match status" value="1"/>
</dbReference>
<feature type="transmembrane region" description="Helical" evidence="9">
    <location>
        <begin position="196"/>
        <end position="218"/>
    </location>
</feature>
<feature type="transmembrane region" description="Helical" evidence="9">
    <location>
        <begin position="6"/>
        <end position="28"/>
    </location>
</feature>
<dbReference type="GO" id="GO:0005886">
    <property type="term" value="C:plasma membrane"/>
    <property type="evidence" value="ECO:0007669"/>
    <property type="project" value="UniProtKB-SubCell"/>
</dbReference>
<dbReference type="AlphaFoldDB" id="A0A3A3GM83"/>
<comment type="caution">
    <text evidence="10">The sequence shown here is derived from an EMBL/GenBank/DDBJ whole genome shotgun (WGS) entry which is preliminary data.</text>
</comment>
<evidence type="ECO:0000256" key="4">
    <source>
        <dbReference type="ARBA" id="ARBA00022692"/>
    </source>
</evidence>
<dbReference type="GO" id="GO:0022857">
    <property type="term" value="F:transmembrane transporter activity"/>
    <property type="evidence" value="ECO:0007669"/>
    <property type="project" value="InterPro"/>
</dbReference>
<evidence type="ECO:0000256" key="8">
    <source>
        <dbReference type="ARBA" id="ARBA00037998"/>
    </source>
</evidence>
<proteinExistence type="inferred from homology"/>
<evidence type="ECO:0000256" key="1">
    <source>
        <dbReference type="ARBA" id="ARBA00004651"/>
    </source>
</evidence>
<evidence type="ECO:0000256" key="6">
    <source>
        <dbReference type="ARBA" id="ARBA00022989"/>
    </source>
</evidence>
<feature type="transmembrane region" description="Helical" evidence="9">
    <location>
        <begin position="100"/>
        <end position="120"/>
    </location>
</feature>
<keyword evidence="6 9" id="KW-1133">Transmembrane helix</keyword>